<dbReference type="EMBL" id="JBHTEC010000001">
    <property type="protein sequence ID" value="MFD0287390.1"/>
    <property type="molecule type" value="Genomic_DNA"/>
</dbReference>
<dbReference type="Proteomes" id="UP001596957">
    <property type="component" value="Unassembled WGS sequence"/>
</dbReference>
<sequence length="125" mass="13997">MRRQRLCWLGLTPEPERDLPLALAVLRAGGTPEPAAVRRQRQHAERVVLRGKDRTWLEYIEAAAAHVPAQPPRDPVLRDAAVVVAEVVLNHHRLLAGLPGPAYDTVAPERRRLRDFLRTARGAIT</sequence>
<comment type="caution">
    <text evidence="1">The sequence shown here is derived from an EMBL/GenBank/DDBJ whole genome shotgun (WGS) entry which is preliminary data.</text>
</comment>
<evidence type="ECO:0000313" key="1">
    <source>
        <dbReference type="EMBL" id="MFD0287390.1"/>
    </source>
</evidence>
<protein>
    <recommendedName>
        <fullName evidence="3">TetR family transcriptional regulator</fullName>
    </recommendedName>
</protein>
<accession>A0ABW2VVC2</accession>
<keyword evidence="2" id="KW-1185">Reference proteome</keyword>
<dbReference type="RefSeq" id="WP_381259152.1">
    <property type="nucleotide sequence ID" value="NZ_JBHTBI010000032.1"/>
</dbReference>
<reference evidence="2" key="1">
    <citation type="journal article" date="2019" name="Int. J. Syst. Evol. Microbiol.">
        <title>The Global Catalogue of Microorganisms (GCM) 10K type strain sequencing project: providing services to taxonomists for standard genome sequencing and annotation.</title>
        <authorList>
            <consortium name="The Broad Institute Genomics Platform"/>
            <consortium name="The Broad Institute Genome Sequencing Center for Infectious Disease"/>
            <person name="Wu L."/>
            <person name="Ma J."/>
        </authorList>
    </citation>
    <scope>NUCLEOTIDE SEQUENCE [LARGE SCALE GENOMIC DNA]</scope>
    <source>
        <strain evidence="2">CGMCC 4.7198</strain>
    </source>
</reference>
<organism evidence="1 2">
    <name type="scientific">Streptomyces lutosisoli</name>
    <dbReference type="NCBI Taxonomy" id="2665721"/>
    <lineage>
        <taxon>Bacteria</taxon>
        <taxon>Bacillati</taxon>
        <taxon>Actinomycetota</taxon>
        <taxon>Actinomycetes</taxon>
        <taxon>Kitasatosporales</taxon>
        <taxon>Streptomycetaceae</taxon>
        <taxon>Streptomyces</taxon>
    </lineage>
</organism>
<gene>
    <name evidence="1" type="ORF">ACFQZP_38110</name>
</gene>
<name>A0ABW2VVC2_9ACTN</name>
<proteinExistence type="predicted"/>
<evidence type="ECO:0000313" key="2">
    <source>
        <dbReference type="Proteomes" id="UP001596957"/>
    </source>
</evidence>
<evidence type="ECO:0008006" key="3">
    <source>
        <dbReference type="Google" id="ProtNLM"/>
    </source>
</evidence>